<organism evidence="3">
    <name type="scientific">Paenibacillus sp. BIHB 4019</name>
    <dbReference type="NCBI Taxonomy" id="1870819"/>
    <lineage>
        <taxon>Bacteria</taxon>
        <taxon>Bacillati</taxon>
        <taxon>Bacillota</taxon>
        <taxon>Bacilli</taxon>
        <taxon>Bacillales</taxon>
        <taxon>Paenibacillaceae</taxon>
        <taxon>Paenibacillus</taxon>
    </lineage>
</organism>
<dbReference type="GO" id="GO:0005737">
    <property type="term" value="C:cytoplasm"/>
    <property type="evidence" value="ECO:0007669"/>
    <property type="project" value="TreeGrafter"/>
</dbReference>
<dbReference type="SUPFAM" id="SSF51735">
    <property type="entry name" value="NAD(P)-binding Rossmann-fold domains"/>
    <property type="match status" value="1"/>
</dbReference>
<dbReference type="Pfam" id="PF07993">
    <property type="entry name" value="NAD_binding_4"/>
    <property type="match status" value="1"/>
</dbReference>
<dbReference type="EMBL" id="CP016808">
    <property type="protein sequence ID" value="ANY66514.1"/>
    <property type="molecule type" value="Genomic_DNA"/>
</dbReference>
<dbReference type="SUPFAM" id="SSF53474">
    <property type="entry name" value="alpha/beta-Hydrolases"/>
    <property type="match status" value="1"/>
</dbReference>
<dbReference type="PANTHER" id="PTHR48079:SF6">
    <property type="entry name" value="NAD(P)-BINDING DOMAIN-CONTAINING PROTEIN-RELATED"/>
    <property type="match status" value="1"/>
</dbReference>
<dbReference type="Gene3D" id="3.40.50.720">
    <property type="entry name" value="NAD(P)-binding Rossmann-like Domain"/>
    <property type="match status" value="1"/>
</dbReference>
<dbReference type="AlphaFoldDB" id="A0A1B2DFK8"/>
<evidence type="ECO:0000259" key="2">
    <source>
        <dbReference type="Pfam" id="PF12697"/>
    </source>
</evidence>
<accession>A0A1B2DFK8</accession>
<protein>
    <submittedName>
        <fullName evidence="3">NAD-binding protein</fullName>
    </submittedName>
</protein>
<dbReference type="InterPro" id="IPR000073">
    <property type="entry name" value="AB_hydrolase_1"/>
</dbReference>
<dbReference type="PANTHER" id="PTHR48079">
    <property type="entry name" value="PROTEIN YEEZ"/>
    <property type="match status" value="1"/>
</dbReference>
<evidence type="ECO:0000259" key="1">
    <source>
        <dbReference type="Pfam" id="PF07993"/>
    </source>
</evidence>
<gene>
    <name evidence="3" type="ORF">BBD42_08620</name>
</gene>
<dbReference type="PRINTS" id="PR00111">
    <property type="entry name" value="ABHYDROLASE"/>
</dbReference>
<proteinExistence type="predicted"/>
<name>A0A1B2DFK8_9BACL</name>
<dbReference type="InterPro" id="IPR013120">
    <property type="entry name" value="FAR_NAD-bd"/>
</dbReference>
<feature type="domain" description="Thioester reductase (TE)" evidence="1">
    <location>
        <begin position="6"/>
        <end position="234"/>
    </location>
</feature>
<dbReference type="RefSeq" id="WP_099517828.1">
    <property type="nucleotide sequence ID" value="NZ_CP016808.1"/>
</dbReference>
<reference evidence="3" key="1">
    <citation type="submission" date="2016-08" db="EMBL/GenBank/DDBJ databases">
        <title>Complete Genome Seqeunce of Paenibacillus sp. BIHB 4019 from tea rhizoplane.</title>
        <authorList>
            <person name="Thakur R."/>
            <person name="Swarnkar M.K."/>
            <person name="Gulati A."/>
        </authorList>
    </citation>
    <scope>NUCLEOTIDE SEQUENCE [LARGE SCALE GENOMIC DNA]</scope>
    <source>
        <strain evidence="3">BIHB4019</strain>
    </source>
</reference>
<dbReference type="Gene3D" id="3.40.50.1820">
    <property type="entry name" value="alpha/beta hydrolase"/>
    <property type="match status" value="1"/>
</dbReference>
<sequence length="614" mass="68913">MAHLFVTGGTGFIGQRLIQTLAQTKQHITVLVRSLNRYEQLLDKLNLQHNEYIKPVCGDLTRPLLGLNEEDLARVKTAEVIIHAGGPMDIRLSDEQAKQVFLQASQHMADIASLIHAETTLRHFIHLVGFKSPFRNEDLSQKEQAIASLNHEPPYEQAKFLADLHMREQSAKQGYPLSVVHPGVVIGDSATGETEQLGGLGLLVDAARRKLMALVPGGEKYWLPLFHLDHAAAFIAALAQEKHPISQTYYLLQAKEDSPNMKQLITTMAEELRVAKPIGSLPLGFLSKALGSPLGSKLGIPQESLGFVVDDSYSLDSARHIQQKYALDYRVTPSALRHTITDLDFRLSHSVTAHKGYRQSKLGNMTALHNNNNNNNNSGNPIIFIPGTFSGADCLIPLANHFQNAHVWLPDLPGLGRSPYHHKSQVMDGHVESFIEAIEAMDTPVTLIGHSYGALLAAKIMERLPDRVEALGLLQPVFHPAPSMYKQRWLTEMALSRMSEAALVKSLIKQSCFESEAQIPAEYIRYVQEELRSPRVRKTLAGLLRELTLPQSFQLSPSQWDEKKVFILWGEQERNYELPDRYRHLQMELLPYGHHFPISHPEQTAQLLQQRFGY</sequence>
<evidence type="ECO:0000313" key="3">
    <source>
        <dbReference type="EMBL" id="ANY66514.1"/>
    </source>
</evidence>
<dbReference type="GO" id="GO:0004029">
    <property type="term" value="F:aldehyde dehydrogenase (NAD+) activity"/>
    <property type="evidence" value="ECO:0007669"/>
    <property type="project" value="TreeGrafter"/>
</dbReference>
<dbReference type="InterPro" id="IPR051783">
    <property type="entry name" value="NAD(P)-dependent_oxidoreduct"/>
</dbReference>
<dbReference type="Pfam" id="PF12697">
    <property type="entry name" value="Abhydrolase_6"/>
    <property type="match status" value="1"/>
</dbReference>
<dbReference type="InterPro" id="IPR029058">
    <property type="entry name" value="AB_hydrolase_fold"/>
</dbReference>
<feature type="domain" description="AB hydrolase-1" evidence="2">
    <location>
        <begin position="382"/>
        <end position="606"/>
    </location>
</feature>
<dbReference type="InterPro" id="IPR036291">
    <property type="entry name" value="NAD(P)-bd_dom_sf"/>
</dbReference>